<comment type="caution">
    <text evidence="6">The sequence shown here is derived from an EMBL/GenBank/DDBJ whole genome shotgun (WGS) entry which is preliminary data.</text>
</comment>
<organism evidence="6 7">
    <name type="scientific">Amphritea balenae</name>
    <dbReference type="NCBI Taxonomy" id="452629"/>
    <lineage>
        <taxon>Bacteria</taxon>
        <taxon>Pseudomonadati</taxon>
        <taxon>Pseudomonadota</taxon>
        <taxon>Gammaproteobacteria</taxon>
        <taxon>Oceanospirillales</taxon>
        <taxon>Oceanospirillaceae</taxon>
        <taxon>Amphritea</taxon>
    </lineage>
</organism>
<evidence type="ECO:0000259" key="5">
    <source>
        <dbReference type="Pfam" id="PF13407"/>
    </source>
</evidence>
<evidence type="ECO:0000256" key="2">
    <source>
        <dbReference type="ARBA" id="ARBA00007639"/>
    </source>
</evidence>
<dbReference type="SUPFAM" id="SSF53822">
    <property type="entry name" value="Periplasmic binding protein-like I"/>
    <property type="match status" value="1"/>
</dbReference>
<feature type="signal peptide" evidence="4">
    <location>
        <begin position="1"/>
        <end position="37"/>
    </location>
</feature>
<evidence type="ECO:0000313" key="6">
    <source>
        <dbReference type="EMBL" id="RRD01682.1"/>
    </source>
</evidence>
<evidence type="ECO:0000256" key="1">
    <source>
        <dbReference type="ARBA" id="ARBA00004196"/>
    </source>
</evidence>
<dbReference type="GO" id="GO:0030246">
    <property type="term" value="F:carbohydrate binding"/>
    <property type="evidence" value="ECO:0007669"/>
    <property type="project" value="UniProtKB-ARBA"/>
</dbReference>
<dbReference type="InterPro" id="IPR028082">
    <property type="entry name" value="Peripla_BP_I"/>
</dbReference>
<feature type="chain" id="PRO_5018226172" evidence="4">
    <location>
        <begin position="38"/>
        <end position="386"/>
    </location>
</feature>
<dbReference type="OrthoDB" id="9784024at2"/>
<accession>A0A3P1SWS0</accession>
<dbReference type="GO" id="GO:0030313">
    <property type="term" value="C:cell envelope"/>
    <property type="evidence" value="ECO:0007669"/>
    <property type="project" value="UniProtKB-SubCell"/>
</dbReference>
<evidence type="ECO:0000313" key="7">
    <source>
        <dbReference type="Proteomes" id="UP000267535"/>
    </source>
</evidence>
<proteinExistence type="inferred from homology"/>
<evidence type="ECO:0000256" key="3">
    <source>
        <dbReference type="ARBA" id="ARBA00022729"/>
    </source>
</evidence>
<keyword evidence="7" id="KW-1185">Reference proteome</keyword>
<dbReference type="Proteomes" id="UP000267535">
    <property type="component" value="Unassembled WGS sequence"/>
</dbReference>
<reference evidence="6 7" key="1">
    <citation type="submission" date="2018-11" db="EMBL/GenBank/DDBJ databases">
        <title>The draft genome sequence of Amphritea balenae JAMM 1525T.</title>
        <authorList>
            <person name="Fang Z."/>
            <person name="Zhang Y."/>
            <person name="Han X."/>
        </authorList>
    </citation>
    <scope>NUCLEOTIDE SEQUENCE [LARGE SCALE GENOMIC DNA]</scope>
    <source>
        <strain evidence="6 7">JAMM 1525</strain>
    </source>
</reference>
<dbReference type="Pfam" id="PF13407">
    <property type="entry name" value="Peripla_BP_4"/>
    <property type="match status" value="1"/>
</dbReference>
<name>A0A3P1SWS0_9GAMM</name>
<feature type="domain" description="Periplasmic binding protein" evidence="5">
    <location>
        <begin position="82"/>
        <end position="334"/>
    </location>
</feature>
<protein>
    <submittedName>
        <fullName evidence="6">ABC transporter substrate-binding protein</fullName>
    </submittedName>
</protein>
<dbReference type="InterPro" id="IPR025997">
    <property type="entry name" value="SBP_2_dom"/>
</dbReference>
<evidence type="ECO:0000256" key="4">
    <source>
        <dbReference type="SAM" id="SignalP"/>
    </source>
</evidence>
<dbReference type="EMBL" id="RQXV01000001">
    <property type="protein sequence ID" value="RRD01682.1"/>
    <property type="molecule type" value="Genomic_DNA"/>
</dbReference>
<dbReference type="PANTHER" id="PTHR46847:SF1">
    <property type="entry name" value="D-ALLOSE-BINDING PERIPLASMIC PROTEIN-RELATED"/>
    <property type="match status" value="1"/>
</dbReference>
<comment type="subcellular location">
    <subcellularLocation>
        <location evidence="1">Cell envelope</location>
    </subcellularLocation>
</comment>
<gene>
    <name evidence="6" type="ORF">EHS89_03760</name>
</gene>
<comment type="similarity">
    <text evidence="2">Belongs to the bacterial solute-binding protein 2 family.</text>
</comment>
<dbReference type="AlphaFoldDB" id="A0A3P1SWS0"/>
<dbReference type="PANTHER" id="PTHR46847">
    <property type="entry name" value="D-ALLOSE-BINDING PERIPLASMIC PROTEIN-RELATED"/>
    <property type="match status" value="1"/>
</dbReference>
<dbReference type="Gene3D" id="3.40.50.2300">
    <property type="match status" value="2"/>
</dbReference>
<sequence>MKTKGRLVFMARFSWNKLLAVIFSVIITALHSSMAYAAEDYIRINTYIDQHPEQNSIMGKFAEIVRAPATPITKSLKRPTRIAIIYPGLQTSDYWRRSQNSFEHRMRNTRTPYELKSFFSRPSVDSALQSQQLSEALAWQPDYLVFTLDTAPQSRMIERILARGTPKLILQNITTPLLRWQTHPPFLYVGFDHAQGTRLMAEWMLNKIDHKGKYLMLYFSPGYVSQMRGDTFANEAAKHPDITQVAAYYTQGNRDKAYQATLRTLQQHPDLKMIFANSTDVALGALQALRETNRLDVLLNGWGGGEAELIELQQKGLDVTVMRINDDNGIAMAEAIKLDQQSQSEHIPHIFSGDIKLLTKDQLQADINQLKRQAFRLSNIPLEANQ</sequence>
<dbReference type="GO" id="GO:0055085">
    <property type="term" value="P:transmembrane transport"/>
    <property type="evidence" value="ECO:0007669"/>
    <property type="project" value="UniProtKB-ARBA"/>
</dbReference>
<keyword evidence="3 4" id="KW-0732">Signal</keyword>